<protein>
    <submittedName>
        <fullName evidence="2">Uncharacterized protein</fullName>
    </submittedName>
</protein>
<organism evidence="2 3">
    <name type="scientific">Smittium culicis</name>
    <dbReference type="NCBI Taxonomy" id="133412"/>
    <lineage>
        <taxon>Eukaryota</taxon>
        <taxon>Fungi</taxon>
        <taxon>Fungi incertae sedis</taxon>
        <taxon>Zoopagomycota</taxon>
        <taxon>Kickxellomycotina</taxon>
        <taxon>Harpellomycetes</taxon>
        <taxon>Harpellales</taxon>
        <taxon>Legeriomycetaceae</taxon>
        <taxon>Smittium</taxon>
    </lineage>
</organism>
<dbReference type="Proteomes" id="UP000187429">
    <property type="component" value="Unassembled WGS sequence"/>
</dbReference>
<evidence type="ECO:0000313" key="3">
    <source>
        <dbReference type="Proteomes" id="UP000187429"/>
    </source>
</evidence>
<comment type="caution">
    <text evidence="2">The sequence shown here is derived from an EMBL/GenBank/DDBJ whole genome shotgun (WGS) entry which is preliminary data.</text>
</comment>
<keyword evidence="1" id="KW-0175">Coiled coil</keyword>
<sequence length="401" mass="46153">MADQIAAIQQANNQHSELINAMNEMRLEGQSVVAELEAEKNKNKTLLKEKKNLEKELDLAASQNVLASGSLEIEQKKIAVMNDLMEKQNELITSSGNRRPGIITSRTGKEIPLPHFEGNPLEFRRWISNVDDYFQQYSYISDFEKKYIVVSALTKKAKDWYNSANDSQVGTWESLYYNLKKEYRNECTYMEAITIMKSTKLTRKTKYSEFINKIRPAVQIMSNGNSEFAIPLMLDCIDKDIKIFLPILPKESIVQFENRLMEQHRALNMGVSSSTNLNSSLNSLENNKEPDGDWIMAMNEIKDDKIMSEDEKLEEIEALLATQRKFGGYNRPFKQQYQSNQFNFRNNNINRGQWSNNYKGNQKCTVCGKNNHITSNCYFNKPKSFAPMCKHSCGSGNEQTQ</sequence>
<gene>
    <name evidence="2" type="ORF">AYI69_g10549</name>
</gene>
<dbReference type="OrthoDB" id="5620304at2759"/>
<reference evidence="3" key="1">
    <citation type="submission" date="2017-01" db="EMBL/GenBank/DDBJ databases">
        <authorList>
            <person name="Wang Y."/>
            <person name="White M."/>
            <person name="Kvist S."/>
            <person name="Moncalvo J.-M."/>
        </authorList>
    </citation>
    <scope>NUCLEOTIDE SEQUENCE [LARGE SCALE GENOMIC DNA]</scope>
    <source>
        <strain evidence="3">ID-206-W2</strain>
    </source>
</reference>
<evidence type="ECO:0000256" key="1">
    <source>
        <dbReference type="SAM" id="Coils"/>
    </source>
</evidence>
<evidence type="ECO:0000313" key="2">
    <source>
        <dbReference type="EMBL" id="OMJ09706.1"/>
    </source>
</evidence>
<name>A0A1R1X4Y3_9FUNG</name>
<dbReference type="EMBL" id="LSSM01006944">
    <property type="protein sequence ID" value="OMJ09706.1"/>
    <property type="molecule type" value="Genomic_DNA"/>
</dbReference>
<keyword evidence="3" id="KW-1185">Reference proteome</keyword>
<dbReference type="AlphaFoldDB" id="A0A1R1X4Y3"/>
<feature type="coiled-coil region" evidence="1">
    <location>
        <begin position="8"/>
        <end position="63"/>
    </location>
</feature>
<accession>A0A1R1X4Y3</accession>
<proteinExistence type="predicted"/>